<dbReference type="RefSeq" id="WP_103312255.1">
    <property type="nucleotide sequence ID" value="NZ_PPPD01000001.1"/>
</dbReference>
<name>A0A2K3UZ52_9DEIO</name>
<dbReference type="AlphaFoldDB" id="A0A2K3UZ52"/>
<dbReference type="InterPro" id="IPR013783">
    <property type="entry name" value="Ig-like_fold"/>
</dbReference>
<protein>
    <recommendedName>
        <fullName evidence="3">IPT/TIG domain-containing protein</fullName>
    </recommendedName>
</protein>
<reference evidence="1 2" key="1">
    <citation type="submission" date="2018-01" db="EMBL/GenBank/DDBJ databases">
        <title>Deinococcus koreensis sp. nov., a radiation-resistant bacterium isolated from river water.</title>
        <authorList>
            <person name="Choi A."/>
        </authorList>
    </citation>
    <scope>NUCLEOTIDE SEQUENCE [LARGE SCALE GENOMIC DNA]</scope>
    <source>
        <strain evidence="1 2">SJW1-2</strain>
    </source>
</reference>
<dbReference type="OrthoDB" id="63181at2"/>
<dbReference type="Gene3D" id="2.60.40.10">
    <property type="entry name" value="Immunoglobulins"/>
    <property type="match status" value="1"/>
</dbReference>
<evidence type="ECO:0000313" key="1">
    <source>
        <dbReference type="EMBL" id="PNY81814.1"/>
    </source>
</evidence>
<evidence type="ECO:0000313" key="2">
    <source>
        <dbReference type="Proteomes" id="UP000236379"/>
    </source>
</evidence>
<dbReference type="Proteomes" id="UP000236379">
    <property type="component" value="Unassembled WGS sequence"/>
</dbReference>
<comment type="caution">
    <text evidence="1">The sequence shown here is derived from an EMBL/GenBank/DDBJ whole genome shotgun (WGS) entry which is preliminary data.</text>
</comment>
<dbReference type="PROSITE" id="PS51257">
    <property type="entry name" value="PROKAR_LIPOPROTEIN"/>
    <property type="match status" value="1"/>
</dbReference>
<evidence type="ECO:0008006" key="3">
    <source>
        <dbReference type="Google" id="ProtNLM"/>
    </source>
</evidence>
<dbReference type="EMBL" id="PPPD01000001">
    <property type="protein sequence ID" value="PNY81814.1"/>
    <property type="molecule type" value="Genomic_DNA"/>
</dbReference>
<sequence>MTAHHRIARPLGLTLMTLAVSACGGLPLPLSPVPTATIFSGQVENGTNANPLPTTVTIVGTNLQGATLDFGGEGPGTALNINSAGTVLTVTAPPNRAGRRPVIVSTPNGKVNAGVYTFRQPTPRPTVYLLTAYPTSGLITGGTTVTLAFDGNLTYNPATPAGFTLPDVYFGAARATSVTPPVQILSGEERYTITAVAPAGTGFVDVTLRCPVASCYTFSTTNSVPFRYVP</sequence>
<proteinExistence type="predicted"/>
<accession>A0A2K3UZ52</accession>
<gene>
    <name evidence="1" type="ORF">CVO96_10890</name>
</gene>
<organism evidence="1 2">
    <name type="scientific">Deinococcus koreensis</name>
    <dbReference type="NCBI Taxonomy" id="2054903"/>
    <lineage>
        <taxon>Bacteria</taxon>
        <taxon>Thermotogati</taxon>
        <taxon>Deinococcota</taxon>
        <taxon>Deinococci</taxon>
        <taxon>Deinococcales</taxon>
        <taxon>Deinococcaceae</taxon>
        <taxon>Deinococcus</taxon>
    </lineage>
</organism>
<keyword evidence="2" id="KW-1185">Reference proteome</keyword>